<gene>
    <name evidence="1" type="ORF">QFC20_005736</name>
</gene>
<sequence length="250" mass="27804">MFIKPALIFTISLLASASPFLRFDVVNTTLYSGSRHKTTLNDNPSSGNCSLPDDGTQKKGCQIVRNCVEEEQVAVTYDDGMFDYEGNIAKTFGNDSKATFFLNGNNFDCIYGYVEQVKALFDAGHTLGSHGWSHKHMDQLSWDEINDELERVEEAFIRILGVKPKLFRPPYGDWNGLLLSALSARNYTSMVLWDTDVEDGNGALEVAPYAVDRLRNSGYELVDMDTCIGIEAGCAYEYVGKPAQKGDWSC</sequence>
<reference evidence="1" key="1">
    <citation type="submission" date="2023-04" db="EMBL/GenBank/DDBJ databases">
        <title>Draft Genome sequencing of Naganishia species isolated from polar environments using Oxford Nanopore Technology.</title>
        <authorList>
            <person name="Leo P."/>
            <person name="Venkateswaran K."/>
        </authorList>
    </citation>
    <scope>NUCLEOTIDE SEQUENCE</scope>
    <source>
        <strain evidence="1">MNA-CCFEE 5262</strain>
    </source>
</reference>
<comment type="caution">
    <text evidence="1">The sequence shown here is derived from an EMBL/GenBank/DDBJ whole genome shotgun (WGS) entry which is preliminary data.</text>
</comment>
<accession>A0ACC2VJ21</accession>
<name>A0ACC2VJ21_9TREE</name>
<organism evidence="1 2">
    <name type="scientific">Naganishia adeliensis</name>
    <dbReference type="NCBI Taxonomy" id="92952"/>
    <lineage>
        <taxon>Eukaryota</taxon>
        <taxon>Fungi</taxon>
        <taxon>Dikarya</taxon>
        <taxon>Basidiomycota</taxon>
        <taxon>Agaricomycotina</taxon>
        <taxon>Tremellomycetes</taxon>
        <taxon>Filobasidiales</taxon>
        <taxon>Filobasidiaceae</taxon>
        <taxon>Naganishia</taxon>
    </lineage>
</organism>
<keyword evidence="2" id="KW-1185">Reference proteome</keyword>
<evidence type="ECO:0000313" key="1">
    <source>
        <dbReference type="EMBL" id="KAJ9099383.1"/>
    </source>
</evidence>
<dbReference type="EMBL" id="JASBWS010000084">
    <property type="protein sequence ID" value="KAJ9099383.1"/>
    <property type="molecule type" value="Genomic_DNA"/>
</dbReference>
<evidence type="ECO:0000313" key="2">
    <source>
        <dbReference type="Proteomes" id="UP001230649"/>
    </source>
</evidence>
<proteinExistence type="predicted"/>
<protein>
    <submittedName>
        <fullName evidence="1">Uncharacterized protein</fullName>
    </submittedName>
</protein>
<dbReference type="Proteomes" id="UP001230649">
    <property type="component" value="Unassembled WGS sequence"/>
</dbReference>